<dbReference type="WBParaSite" id="ALUE_0000913101-mRNA-1">
    <property type="protein sequence ID" value="ALUE_0000913101-mRNA-1"/>
    <property type="gene ID" value="ALUE_0000913101"/>
</dbReference>
<accession>A0A0M3HZI6</accession>
<keyword evidence="1" id="KW-1185">Reference proteome</keyword>
<dbReference type="Proteomes" id="UP000036681">
    <property type="component" value="Unplaced"/>
</dbReference>
<protein>
    <submittedName>
        <fullName evidence="2">Transposase</fullName>
    </submittedName>
</protein>
<name>A0A0M3HZI6_ASCLU</name>
<reference evidence="2" key="1">
    <citation type="submission" date="2017-02" db="UniProtKB">
        <authorList>
            <consortium name="WormBaseParasite"/>
        </authorList>
    </citation>
    <scope>IDENTIFICATION</scope>
</reference>
<evidence type="ECO:0000313" key="1">
    <source>
        <dbReference type="Proteomes" id="UP000036681"/>
    </source>
</evidence>
<organism evidence="1 2">
    <name type="scientific">Ascaris lumbricoides</name>
    <name type="common">Giant roundworm</name>
    <dbReference type="NCBI Taxonomy" id="6252"/>
    <lineage>
        <taxon>Eukaryota</taxon>
        <taxon>Metazoa</taxon>
        <taxon>Ecdysozoa</taxon>
        <taxon>Nematoda</taxon>
        <taxon>Chromadorea</taxon>
        <taxon>Rhabditida</taxon>
        <taxon>Spirurina</taxon>
        <taxon>Ascaridomorpha</taxon>
        <taxon>Ascaridoidea</taxon>
        <taxon>Ascarididae</taxon>
        <taxon>Ascaris</taxon>
    </lineage>
</organism>
<evidence type="ECO:0000313" key="2">
    <source>
        <dbReference type="WBParaSite" id="ALUE_0000913101-mRNA-1"/>
    </source>
</evidence>
<sequence length="73" mass="7957">MVIGASCGSSKKMHNWLAVTRKGADRYIQTWTGTYTPMAMCAKATCAHSERTRVPLKEMIAELSISTAACYGL</sequence>
<proteinExistence type="predicted"/>
<dbReference type="AlphaFoldDB" id="A0A0M3HZI6"/>